<proteinExistence type="predicted"/>
<evidence type="ECO:0000256" key="1">
    <source>
        <dbReference type="SAM" id="MobiDB-lite"/>
    </source>
</evidence>
<dbReference type="AlphaFoldDB" id="A0A8H5CU56"/>
<sequence>MEDQKPSLKHILQCLHGLKKRVFDIEMICGALGGEIESIEEQVQEISSLHETEDNEFYTQSDRTEVQDTVDSFNLPQATLDLNEEDTGDASTRAESTLLDFSSIDTLELQYPDFEDDRYQPSRQAVEELLLPQSHPPEDSSQSSSIPRESASAELEENAHQDNHEDPRDSDNPSEQSVPLASFLPQSPRTSSREDNETPNLRRRLSPSRKEAIRIDIMEIIRRKSSQNKTETPALLTSVNDSGTGESSSVVRIAGSPKAEGKRKKKKERQDQDHISEQREKSRSTSILPFERVQRSNQSLFTKISSYAKSLTVISTGRPEDLLPIARKEWIQGGDLLGYLKKAAPAYQWPSNSIFFFPKRTRQSSEFLPHYIVLGARQQFVPPTLDASTPTPSDLALTGDQEQSISKGEFQSIYGEARELFVVDKAYIKYAGLYRLRSTEHIAPNGITMMDPWDMLCIDTIVSQTVPEFPSATFPSRKEIKLMYTRGQLKVDPVILQVVGFNRPLYDVLKAAYHVMAPQVEPARTTDLDLFQEQPNPKKRKSFMIPIPTPTPDPPAKRLKPSGTFPKVTAPGRGSRVPRADSLGHISATTRPASSTGRTRTVPVPPRLKSPISLTLTPRGTPDTKTKPKSFRRGYKSVSFASDEDLGEPFSTSPRSSQARFRRLMEEQESDRSPLEGTIGRAMGRDLQWEA</sequence>
<organism evidence="2 3">
    <name type="scientific">Tetrapyrgos nigripes</name>
    <dbReference type="NCBI Taxonomy" id="182062"/>
    <lineage>
        <taxon>Eukaryota</taxon>
        <taxon>Fungi</taxon>
        <taxon>Dikarya</taxon>
        <taxon>Basidiomycota</taxon>
        <taxon>Agaricomycotina</taxon>
        <taxon>Agaricomycetes</taxon>
        <taxon>Agaricomycetidae</taxon>
        <taxon>Agaricales</taxon>
        <taxon>Marasmiineae</taxon>
        <taxon>Marasmiaceae</taxon>
        <taxon>Tetrapyrgos</taxon>
    </lineage>
</organism>
<feature type="compositionally biased region" description="Basic and acidic residues" evidence="1">
    <location>
        <begin position="268"/>
        <end position="283"/>
    </location>
</feature>
<dbReference type="OrthoDB" id="3060478at2759"/>
<feature type="compositionally biased region" description="Polar residues" evidence="1">
    <location>
        <begin position="650"/>
        <end position="659"/>
    </location>
</feature>
<feature type="compositionally biased region" description="Polar residues" evidence="1">
    <location>
        <begin position="173"/>
        <end position="190"/>
    </location>
</feature>
<name>A0A8H5CU56_9AGAR</name>
<accession>A0A8H5CU56</accession>
<feature type="region of interest" description="Disordered" evidence="1">
    <location>
        <begin position="132"/>
        <end position="207"/>
    </location>
</feature>
<feature type="compositionally biased region" description="Polar residues" evidence="1">
    <location>
        <begin position="587"/>
        <end position="599"/>
    </location>
</feature>
<protein>
    <submittedName>
        <fullName evidence="2">Uncharacterized protein</fullName>
    </submittedName>
</protein>
<feature type="region of interest" description="Disordered" evidence="1">
    <location>
        <begin position="224"/>
        <end position="289"/>
    </location>
</feature>
<feature type="compositionally biased region" description="Basic and acidic residues" evidence="1">
    <location>
        <begin position="663"/>
        <end position="674"/>
    </location>
</feature>
<feature type="compositionally biased region" description="Low complexity" evidence="1">
    <location>
        <begin position="139"/>
        <end position="153"/>
    </location>
</feature>
<feature type="compositionally biased region" description="Basic and acidic residues" evidence="1">
    <location>
        <begin position="157"/>
        <end position="171"/>
    </location>
</feature>
<gene>
    <name evidence="2" type="ORF">D9758_011293</name>
</gene>
<dbReference type="Proteomes" id="UP000559256">
    <property type="component" value="Unassembled WGS sequence"/>
</dbReference>
<feature type="compositionally biased region" description="Polar residues" evidence="1">
    <location>
        <begin position="227"/>
        <end position="250"/>
    </location>
</feature>
<comment type="caution">
    <text evidence="2">The sequence shown here is derived from an EMBL/GenBank/DDBJ whole genome shotgun (WGS) entry which is preliminary data.</text>
</comment>
<dbReference type="EMBL" id="JAACJM010000095">
    <property type="protein sequence ID" value="KAF5347409.1"/>
    <property type="molecule type" value="Genomic_DNA"/>
</dbReference>
<evidence type="ECO:0000313" key="3">
    <source>
        <dbReference type="Proteomes" id="UP000559256"/>
    </source>
</evidence>
<reference evidence="2 3" key="1">
    <citation type="journal article" date="2020" name="ISME J.">
        <title>Uncovering the hidden diversity of litter-decomposition mechanisms in mushroom-forming fungi.</title>
        <authorList>
            <person name="Floudas D."/>
            <person name="Bentzer J."/>
            <person name="Ahren D."/>
            <person name="Johansson T."/>
            <person name="Persson P."/>
            <person name="Tunlid A."/>
        </authorList>
    </citation>
    <scope>NUCLEOTIDE SEQUENCE [LARGE SCALE GENOMIC DNA]</scope>
    <source>
        <strain evidence="2 3">CBS 291.85</strain>
    </source>
</reference>
<keyword evidence="3" id="KW-1185">Reference proteome</keyword>
<feature type="region of interest" description="Disordered" evidence="1">
    <location>
        <begin position="540"/>
        <end position="691"/>
    </location>
</feature>
<evidence type="ECO:0000313" key="2">
    <source>
        <dbReference type="EMBL" id="KAF5347409.1"/>
    </source>
</evidence>